<feature type="compositionally biased region" description="Polar residues" evidence="1">
    <location>
        <begin position="38"/>
        <end position="71"/>
    </location>
</feature>
<organism evidence="3 4">
    <name type="scientific">Glossina brevipalpis</name>
    <dbReference type="NCBI Taxonomy" id="37001"/>
    <lineage>
        <taxon>Eukaryota</taxon>
        <taxon>Metazoa</taxon>
        <taxon>Ecdysozoa</taxon>
        <taxon>Arthropoda</taxon>
        <taxon>Hexapoda</taxon>
        <taxon>Insecta</taxon>
        <taxon>Pterygota</taxon>
        <taxon>Neoptera</taxon>
        <taxon>Endopterygota</taxon>
        <taxon>Diptera</taxon>
        <taxon>Brachycera</taxon>
        <taxon>Muscomorpha</taxon>
        <taxon>Hippoboscoidea</taxon>
        <taxon>Glossinidae</taxon>
        <taxon>Glossina</taxon>
    </lineage>
</organism>
<feature type="compositionally biased region" description="Pro residues" evidence="1">
    <location>
        <begin position="15"/>
        <end position="28"/>
    </location>
</feature>
<dbReference type="Proteomes" id="UP000091820">
    <property type="component" value="Unassembled WGS sequence"/>
</dbReference>
<sequence length="116" mass="13094">MEDVRIFAVTYKPPYVKPPSKDAPPPTPSYQRSKEASNHNQITQQRTTVGQSTPLANVERQSSTPNITTSDEYYRYSGNANDIDEDDNGLEKNRSALLESICKFNRGSLRKVRSND</sequence>
<dbReference type="InterPro" id="IPR003124">
    <property type="entry name" value="WH2_dom"/>
</dbReference>
<protein>
    <recommendedName>
        <fullName evidence="2">WH2 domain-containing protein</fullName>
    </recommendedName>
</protein>
<dbReference type="VEuPathDB" id="VectorBase:GBRI026189"/>
<reference evidence="4" key="1">
    <citation type="submission" date="2014-03" db="EMBL/GenBank/DDBJ databases">
        <authorList>
            <person name="Aksoy S."/>
            <person name="Warren W."/>
            <person name="Wilson R.K."/>
        </authorList>
    </citation>
    <scope>NUCLEOTIDE SEQUENCE [LARGE SCALE GENOMIC DNA]</scope>
    <source>
        <strain evidence="4">IAEA</strain>
    </source>
</reference>
<dbReference type="AlphaFoldDB" id="A0A1A9WNK1"/>
<reference evidence="3" key="2">
    <citation type="submission" date="2020-05" db="UniProtKB">
        <authorList>
            <consortium name="EnsemblMetazoa"/>
        </authorList>
    </citation>
    <scope>IDENTIFICATION</scope>
    <source>
        <strain evidence="3">IAEA</strain>
    </source>
</reference>
<dbReference type="EnsemblMetazoa" id="GBRI026189-RA">
    <property type="protein sequence ID" value="GBRI026189-PA"/>
    <property type="gene ID" value="GBRI026189"/>
</dbReference>
<proteinExistence type="predicted"/>
<dbReference type="STRING" id="37001.A0A1A9WNK1"/>
<evidence type="ECO:0000313" key="4">
    <source>
        <dbReference type="Proteomes" id="UP000091820"/>
    </source>
</evidence>
<name>A0A1A9WNK1_9MUSC</name>
<dbReference type="GO" id="GO:0003779">
    <property type="term" value="F:actin binding"/>
    <property type="evidence" value="ECO:0007669"/>
    <property type="project" value="InterPro"/>
</dbReference>
<feature type="region of interest" description="Disordered" evidence="1">
    <location>
        <begin position="1"/>
        <end position="87"/>
    </location>
</feature>
<keyword evidence="4" id="KW-1185">Reference proteome</keyword>
<evidence type="ECO:0000256" key="1">
    <source>
        <dbReference type="SAM" id="MobiDB-lite"/>
    </source>
</evidence>
<evidence type="ECO:0000259" key="2">
    <source>
        <dbReference type="PROSITE" id="PS51082"/>
    </source>
</evidence>
<accession>A0A1A9WNK1</accession>
<feature type="domain" description="WH2" evidence="2">
    <location>
        <begin position="93"/>
        <end position="112"/>
    </location>
</feature>
<dbReference type="PROSITE" id="PS51082">
    <property type="entry name" value="WH2"/>
    <property type="match status" value="1"/>
</dbReference>
<evidence type="ECO:0000313" key="3">
    <source>
        <dbReference type="EnsemblMetazoa" id="GBRI026189-PA"/>
    </source>
</evidence>